<keyword evidence="2" id="KW-1185">Reference proteome</keyword>
<organism evidence="1 2">
    <name type="scientific">Cryphonectria parasitica (strain ATCC 38755 / EP155)</name>
    <dbReference type="NCBI Taxonomy" id="660469"/>
    <lineage>
        <taxon>Eukaryota</taxon>
        <taxon>Fungi</taxon>
        <taxon>Dikarya</taxon>
        <taxon>Ascomycota</taxon>
        <taxon>Pezizomycotina</taxon>
        <taxon>Sordariomycetes</taxon>
        <taxon>Sordariomycetidae</taxon>
        <taxon>Diaporthales</taxon>
        <taxon>Cryphonectriaceae</taxon>
        <taxon>Cryphonectria-Endothia species complex</taxon>
        <taxon>Cryphonectria</taxon>
    </lineage>
</organism>
<dbReference type="EMBL" id="MU032349">
    <property type="protein sequence ID" value="KAF3763760.1"/>
    <property type="molecule type" value="Genomic_DNA"/>
</dbReference>
<dbReference type="Proteomes" id="UP000803844">
    <property type="component" value="Unassembled WGS sequence"/>
</dbReference>
<name>A0A9P5CNC2_CRYP1</name>
<sequence length="61" mass="6654">MRAVRHAFGGIRLVIFPSLNPEGRKWSGASHLPSLPAVLAAVVLSHAYARISLVCISFKQR</sequence>
<proteinExistence type="predicted"/>
<evidence type="ECO:0000313" key="1">
    <source>
        <dbReference type="EMBL" id="KAF3763760.1"/>
    </source>
</evidence>
<comment type="caution">
    <text evidence="1">The sequence shown here is derived from an EMBL/GenBank/DDBJ whole genome shotgun (WGS) entry which is preliminary data.</text>
</comment>
<reference evidence="1" key="1">
    <citation type="journal article" date="2020" name="Phytopathology">
        <title>Genome sequence of the chestnut blight fungus Cryphonectria parasitica EP155: A fundamental resource for an archetypical invasive plant pathogen.</title>
        <authorList>
            <person name="Crouch J.A."/>
            <person name="Dawe A."/>
            <person name="Aerts A."/>
            <person name="Barry K."/>
            <person name="Churchill A.C.L."/>
            <person name="Grimwood J."/>
            <person name="Hillman B."/>
            <person name="Milgroom M.G."/>
            <person name="Pangilinan J."/>
            <person name="Smith M."/>
            <person name="Salamov A."/>
            <person name="Schmutz J."/>
            <person name="Yadav J."/>
            <person name="Grigoriev I.V."/>
            <person name="Nuss D."/>
        </authorList>
    </citation>
    <scope>NUCLEOTIDE SEQUENCE</scope>
    <source>
        <strain evidence="1">EP155</strain>
    </source>
</reference>
<evidence type="ECO:0000313" key="2">
    <source>
        <dbReference type="Proteomes" id="UP000803844"/>
    </source>
</evidence>
<protein>
    <submittedName>
        <fullName evidence="1">Uncharacterized protein</fullName>
    </submittedName>
</protein>
<dbReference type="RefSeq" id="XP_040774721.1">
    <property type="nucleotide sequence ID" value="XM_040924916.1"/>
</dbReference>
<dbReference type="AlphaFoldDB" id="A0A9P5CNC2"/>
<gene>
    <name evidence="1" type="ORF">M406DRAFT_65105</name>
</gene>
<accession>A0A9P5CNC2</accession>
<dbReference type="GeneID" id="63842045"/>